<dbReference type="AlphaFoldDB" id="A0A0E9WF43"/>
<reference evidence="1" key="1">
    <citation type="submission" date="2014-11" db="EMBL/GenBank/DDBJ databases">
        <authorList>
            <person name="Amaro Gonzalez C."/>
        </authorList>
    </citation>
    <scope>NUCLEOTIDE SEQUENCE</scope>
</reference>
<accession>A0A0E9WF43</accession>
<dbReference type="EMBL" id="GBXM01020382">
    <property type="protein sequence ID" value="JAH88195.1"/>
    <property type="molecule type" value="Transcribed_RNA"/>
</dbReference>
<name>A0A0E9WF43_ANGAN</name>
<reference evidence="1" key="2">
    <citation type="journal article" date="2015" name="Fish Shellfish Immunol.">
        <title>Early steps in the European eel (Anguilla anguilla)-Vibrio vulnificus interaction in the gills: Role of the RtxA13 toxin.</title>
        <authorList>
            <person name="Callol A."/>
            <person name="Pajuelo D."/>
            <person name="Ebbesson L."/>
            <person name="Teles M."/>
            <person name="MacKenzie S."/>
            <person name="Amaro C."/>
        </authorList>
    </citation>
    <scope>NUCLEOTIDE SEQUENCE</scope>
</reference>
<proteinExistence type="predicted"/>
<organism evidence="1">
    <name type="scientific">Anguilla anguilla</name>
    <name type="common">European freshwater eel</name>
    <name type="synonym">Muraena anguilla</name>
    <dbReference type="NCBI Taxonomy" id="7936"/>
    <lineage>
        <taxon>Eukaryota</taxon>
        <taxon>Metazoa</taxon>
        <taxon>Chordata</taxon>
        <taxon>Craniata</taxon>
        <taxon>Vertebrata</taxon>
        <taxon>Euteleostomi</taxon>
        <taxon>Actinopterygii</taxon>
        <taxon>Neopterygii</taxon>
        <taxon>Teleostei</taxon>
        <taxon>Anguilliformes</taxon>
        <taxon>Anguillidae</taxon>
        <taxon>Anguilla</taxon>
    </lineage>
</organism>
<protein>
    <submittedName>
        <fullName evidence="1">Uncharacterized protein</fullName>
    </submittedName>
</protein>
<sequence>MEFLVSWLVSADVNYCRHTSSYFCRIWGKNINHKTKKTKQKKNCVYSKVSGHSTSFQPVSLFSTVSILFLVAFCK</sequence>
<evidence type="ECO:0000313" key="1">
    <source>
        <dbReference type="EMBL" id="JAH88195.1"/>
    </source>
</evidence>